<name>A0ACD1IHB0_9EURO</name>
<protein>
    <submittedName>
        <fullName evidence="1">Uncharacterized protein</fullName>
    </submittedName>
</protein>
<organism evidence="1 2">
    <name type="scientific">Aspergillus costaricaensis CBS 115574</name>
    <dbReference type="NCBI Taxonomy" id="1448317"/>
    <lineage>
        <taxon>Eukaryota</taxon>
        <taxon>Fungi</taxon>
        <taxon>Dikarya</taxon>
        <taxon>Ascomycota</taxon>
        <taxon>Pezizomycotina</taxon>
        <taxon>Eurotiomycetes</taxon>
        <taxon>Eurotiomycetidae</taxon>
        <taxon>Eurotiales</taxon>
        <taxon>Aspergillaceae</taxon>
        <taxon>Aspergillus</taxon>
        <taxon>Aspergillus subgen. Circumdati</taxon>
    </lineage>
</organism>
<gene>
    <name evidence="1" type="ORF">BO79DRAFT_216824</name>
</gene>
<proteinExistence type="predicted"/>
<reference evidence="1" key="1">
    <citation type="submission" date="2018-02" db="EMBL/GenBank/DDBJ databases">
        <title>The genomes of Aspergillus section Nigri reveals drivers in fungal speciation.</title>
        <authorList>
            <consortium name="DOE Joint Genome Institute"/>
            <person name="Vesth T.C."/>
            <person name="Nybo J."/>
            <person name="Theobald S."/>
            <person name="Brandl J."/>
            <person name="Frisvad J.C."/>
            <person name="Nielsen K.F."/>
            <person name="Lyhne E.K."/>
            <person name="Kogle M.E."/>
            <person name="Kuo A."/>
            <person name="Riley R."/>
            <person name="Clum A."/>
            <person name="Nolan M."/>
            <person name="Lipzen A."/>
            <person name="Salamov A."/>
            <person name="Henrissat B."/>
            <person name="Wiebenga A."/>
            <person name="De vries R.P."/>
            <person name="Grigoriev I.V."/>
            <person name="Mortensen U.H."/>
            <person name="Andersen M.R."/>
            <person name="Baker S.E."/>
        </authorList>
    </citation>
    <scope>NUCLEOTIDE SEQUENCE</scope>
    <source>
        <strain evidence="1">CBS 115574</strain>
    </source>
</reference>
<evidence type="ECO:0000313" key="1">
    <source>
        <dbReference type="EMBL" id="RAK90005.1"/>
    </source>
</evidence>
<accession>A0ACD1IHB0</accession>
<dbReference type="Proteomes" id="UP000249748">
    <property type="component" value="Unassembled WGS sequence"/>
</dbReference>
<keyword evidence="2" id="KW-1185">Reference proteome</keyword>
<evidence type="ECO:0000313" key="2">
    <source>
        <dbReference type="Proteomes" id="UP000249748"/>
    </source>
</evidence>
<dbReference type="EMBL" id="KZ824546">
    <property type="protein sequence ID" value="RAK90005.1"/>
    <property type="molecule type" value="Genomic_DNA"/>
</dbReference>
<sequence length="143" mass="16546">MVTSTDYLVQSLMLRDIRYRKSQAERSVKATKDEDDRESSATGLTLSGPYNSYSRRDSLYLPINLDALFLRLTYRERESNKVISMTLYGHMPIKRIADAQMPTNASLKYHQNRIKDTHLQAMVSYPEKKYYTPKDQSGVPSIN</sequence>